<dbReference type="OrthoDB" id="5582316at2"/>
<dbReference type="Pfam" id="PF16868">
    <property type="entry name" value="NMT1_3"/>
    <property type="match status" value="1"/>
</dbReference>
<dbReference type="AlphaFoldDB" id="A0A263D2Z1"/>
<feature type="chain" id="PRO_5039092135" evidence="1">
    <location>
        <begin position="19"/>
        <end position="314"/>
    </location>
</feature>
<comment type="caution">
    <text evidence="2">The sequence shown here is derived from an EMBL/GenBank/DDBJ whole genome shotgun (WGS) entry which is preliminary data.</text>
</comment>
<feature type="signal peptide" evidence="1">
    <location>
        <begin position="1"/>
        <end position="18"/>
    </location>
</feature>
<dbReference type="InParanoid" id="A0A263D2Z1"/>
<keyword evidence="3" id="KW-1185">Reference proteome</keyword>
<reference evidence="2 3" key="1">
    <citation type="submission" date="2017-07" db="EMBL/GenBank/DDBJ databases">
        <title>Amycolatopsis antarcticus sp. nov., isolated from the surface of an Antarcticus brown macroalga.</title>
        <authorList>
            <person name="Wang J."/>
            <person name="Leiva S."/>
            <person name="Huang J."/>
            <person name="Huang Y."/>
        </authorList>
    </citation>
    <scope>NUCLEOTIDE SEQUENCE [LARGE SCALE GENOMIC DNA]</scope>
    <source>
        <strain evidence="2 3">AU-G6</strain>
    </source>
</reference>
<evidence type="ECO:0000256" key="1">
    <source>
        <dbReference type="SAM" id="SignalP"/>
    </source>
</evidence>
<proteinExistence type="predicted"/>
<dbReference type="PANTHER" id="PTHR42941">
    <property type="entry name" value="SLL1037 PROTEIN"/>
    <property type="match status" value="1"/>
</dbReference>
<organism evidence="2 3">
    <name type="scientific">Amycolatopsis antarctica</name>
    <dbReference type="NCBI Taxonomy" id="1854586"/>
    <lineage>
        <taxon>Bacteria</taxon>
        <taxon>Bacillati</taxon>
        <taxon>Actinomycetota</taxon>
        <taxon>Actinomycetes</taxon>
        <taxon>Pseudonocardiales</taxon>
        <taxon>Pseudonocardiaceae</taxon>
        <taxon>Amycolatopsis</taxon>
    </lineage>
</organism>
<dbReference type="NCBIfam" id="TIGR02122">
    <property type="entry name" value="TRAP_TAXI"/>
    <property type="match status" value="1"/>
</dbReference>
<protein>
    <submittedName>
        <fullName evidence="2">C4-dicarboxylate ABC transporter substrate-binding protein</fullName>
    </submittedName>
</protein>
<gene>
    <name evidence="2" type="ORF">CFN78_14545</name>
</gene>
<accession>A0A263D2Z1</accession>
<dbReference type="PANTHER" id="PTHR42941:SF1">
    <property type="entry name" value="SLL1037 PROTEIN"/>
    <property type="match status" value="1"/>
</dbReference>
<evidence type="ECO:0000313" key="3">
    <source>
        <dbReference type="Proteomes" id="UP000242444"/>
    </source>
</evidence>
<dbReference type="PROSITE" id="PS51257">
    <property type="entry name" value="PROKAR_LIPOPROTEIN"/>
    <property type="match status" value="1"/>
</dbReference>
<dbReference type="SUPFAM" id="SSF53850">
    <property type="entry name" value="Periplasmic binding protein-like II"/>
    <property type="match status" value="1"/>
</dbReference>
<name>A0A263D2Z1_9PSEU</name>
<dbReference type="Proteomes" id="UP000242444">
    <property type="component" value="Unassembled WGS sequence"/>
</dbReference>
<dbReference type="EMBL" id="NKYE01000007">
    <property type="protein sequence ID" value="OZM72820.1"/>
    <property type="molecule type" value="Genomic_DNA"/>
</dbReference>
<dbReference type="Gene3D" id="3.40.190.10">
    <property type="entry name" value="Periplasmic binding protein-like II"/>
    <property type="match status" value="2"/>
</dbReference>
<evidence type="ECO:0000313" key="2">
    <source>
        <dbReference type="EMBL" id="OZM72820.1"/>
    </source>
</evidence>
<dbReference type="InterPro" id="IPR011852">
    <property type="entry name" value="TRAP_TAXI"/>
</dbReference>
<dbReference type="RefSeq" id="WP_094863298.1">
    <property type="nucleotide sequence ID" value="NZ_NKYE01000007.1"/>
</dbReference>
<keyword evidence="1" id="KW-0732">Signal</keyword>
<sequence length="314" mass="31986">MRASRRTVLLGGLGFAVAACGPGTYPGPDRGLVVAAGEPGGFYVEFGQLLAAQIGAVEPDLRCEVVATAGSADNLGRVRDGSADLALVLADVASSAHAGEAPFTEPSPLRAIGRVYENYMQLVVLADSPVWTVTDLSGGRISLGADGSGAAIFGERLLAATGLVAGVDHRPLAEAITALEGGTIDALLWSGGVPTPALAALAARRPIRLVETVAQLPAMQAAHGSAYERVAVPEGGYGAARAVPTIGVPNLLVSAPWLPDEVADAIARVLVSRAPSLVPPQALGTQYLDQRSLVTTGRVPLHPGAATAYRDLRG</sequence>